<evidence type="ECO:0000313" key="3">
    <source>
        <dbReference type="EMBL" id="MFC6013774.1"/>
    </source>
</evidence>
<name>A0ABW1JXZ4_9NOCA</name>
<dbReference type="RefSeq" id="WP_378608909.1">
    <property type="nucleotide sequence ID" value="NZ_JBHSQN010000015.1"/>
</dbReference>
<dbReference type="InterPro" id="IPR041535">
    <property type="entry name" value="VbhA"/>
</dbReference>
<dbReference type="Pfam" id="PF18495">
    <property type="entry name" value="VbhA"/>
    <property type="match status" value="1"/>
</dbReference>
<dbReference type="InterPro" id="IPR043038">
    <property type="entry name" value="VbhA_sf"/>
</dbReference>
<proteinExistence type="inferred from homology"/>
<protein>
    <submittedName>
        <fullName evidence="3">Type II toxin-antitoxin system Phd/YefM family antitoxin</fullName>
    </submittedName>
</protein>
<sequence>MDTLSVREAREQLSALLARFRRGDLRPVGVGSHRKTEAVMVPVEVFEELTAERSRSLAQAAASVRAEGGSASPAAEAIMGQWARGEISTVRMRELVRGLHSAA</sequence>
<reference evidence="4" key="1">
    <citation type="journal article" date="2019" name="Int. J. Syst. Evol. Microbiol.">
        <title>The Global Catalogue of Microorganisms (GCM) 10K type strain sequencing project: providing services to taxonomists for standard genome sequencing and annotation.</title>
        <authorList>
            <consortium name="The Broad Institute Genomics Platform"/>
            <consortium name="The Broad Institute Genome Sequencing Center for Infectious Disease"/>
            <person name="Wu L."/>
            <person name="Ma J."/>
        </authorList>
    </citation>
    <scope>NUCLEOTIDE SEQUENCE [LARGE SCALE GENOMIC DNA]</scope>
    <source>
        <strain evidence="4">CCUG 36956</strain>
    </source>
</reference>
<dbReference type="Gene3D" id="1.10.8.1050">
    <property type="entry name" value="Antitoxin VbhA-like"/>
    <property type="match status" value="1"/>
</dbReference>
<dbReference type="InterPro" id="IPR036165">
    <property type="entry name" value="YefM-like_sf"/>
</dbReference>
<dbReference type="Proteomes" id="UP001596223">
    <property type="component" value="Unassembled WGS sequence"/>
</dbReference>
<evidence type="ECO:0000256" key="1">
    <source>
        <dbReference type="ARBA" id="ARBA00009981"/>
    </source>
</evidence>
<evidence type="ECO:0000313" key="4">
    <source>
        <dbReference type="Proteomes" id="UP001596223"/>
    </source>
</evidence>
<keyword evidence="4" id="KW-1185">Reference proteome</keyword>
<dbReference type="Gene3D" id="3.40.1620.10">
    <property type="entry name" value="YefM-like domain"/>
    <property type="match status" value="1"/>
</dbReference>
<gene>
    <name evidence="3" type="ORF">ACFP3H_22200</name>
</gene>
<comment type="similarity">
    <text evidence="1">Belongs to the phD/YefM antitoxin family.</text>
</comment>
<evidence type="ECO:0000259" key="2">
    <source>
        <dbReference type="Pfam" id="PF18495"/>
    </source>
</evidence>
<accession>A0ABW1JXZ4</accession>
<dbReference type="EMBL" id="JBHSQN010000015">
    <property type="protein sequence ID" value="MFC6013774.1"/>
    <property type="molecule type" value="Genomic_DNA"/>
</dbReference>
<dbReference type="InterPro" id="IPR033788">
    <property type="entry name" value="VbhA-like"/>
</dbReference>
<dbReference type="CDD" id="cd11586">
    <property type="entry name" value="VbhA_like"/>
    <property type="match status" value="1"/>
</dbReference>
<organism evidence="3 4">
    <name type="scientific">Nocardia lasii</name>
    <dbReference type="NCBI Taxonomy" id="1616107"/>
    <lineage>
        <taxon>Bacteria</taxon>
        <taxon>Bacillati</taxon>
        <taxon>Actinomycetota</taxon>
        <taxon>Actinomycetes</taxon>
        <taxon>Mycobacteriales</taxon>
        <taxon>Nocardiaceae</taxon>
        <taxon>Nocardia</taxon>
    </lineage>
</organism>
<comment type="caution">
    <text evidence="3">The sequence shown here is derived from an EMBL/GenBank/DDBJ whole genome shotgun (WGS) entry which is preliminary data.</text>
</comment>
<feature type="domain" description="Antitoxin VbhA" evidence="2">
    <location>
        <begin position="53"/>
        <end position="96"/>
    </location>
</feature>
<dbReference type="SUPFAM" id="SSF143120">
    <property type="entry name" value="YefM-like"/>
    <property type="match status" value="1"/>
</dbReference>